<proteinExistence type="predicted"/>
<dbReference type="Pfam" id="PF19484">
    <property type="entry name" value="DUF6020"/>
    <property type="match status" value="1"/>
</dbReference>
<dbReference type="EMBL" id="WBSO01000008">
    <property type="protein sequence ID" value="KAB8297528.1"/>
    <property type="molecule type" value="Genomic_DNA"/>
</dbReference>
<dbReference type="InterPro" id="IPR046062">
    <property type="entry name" value="DUF6020"/>
</dbReference>
<feature type="transmembrane region" description="Helical" evidence="1">
    <location>
        <begin position="579"/>
        <end position="597"/>
    </location>
</feature>
<feature type="transmembrane region" description="Helical" evidence="1">
    <location>
        <begin position="311"/>
        <end position="327"/>
    </location>
</feature>
<feature type="transmembrane region" description="Helical" evidence="1">
    <location>
        <begin position="524"/>
        <end position="542"/>
    </location>
</feature>
<sequence>MTEGIAASSEQAPVREHHRIPRLGLVCCSIILATLAEYCAYLNEGEAGRARRLPHILVFAAFFFILTLLFERFITWLEGKSEQTTRIQARLASAHLESDGNIKDAESASPHQSATHLWQRILPDFTGRRKSFFKAAAIMAVCWLPYYVLAFPGAIWYDTVQQVLQWEGKPNAITSGAWSDQHPVFDTLIFGLFYQLGDCVGSPAFGVALYTTAITAVSIAVLVYIVHYLARSGGSRRTCLLTYGFFCLFPFVPIYAMAMVKDAVFLPCFLLFSVQCMEAARTRGASLATPKAWILISTLALLVSLTKKTGIYTVIIACILTMLVVAGRKVRLRLAGTVLASVIVMFLVLPGILFPLCHIVAGGKQEMIAVPLQQSALLLKEHGDELSQADRDVLEGILEPDAANKFFWPAVDPIKGTHWTAQRERLLKPFLRVWLRNGVRYPTTYLRAYFLLEQGWVAMPNQAAYESIYSGMRPAYVYTRASLAPNASDSGLPVSSHALFYSGLDQGFAWLNEQFFLQPWFCRAFWATWLPFMQCYLAVRRLRTHTMSWNQAAWLIPMLATMPFLWISGASVSYEGMRYVIPMVFIAPIGCAMFTVGQENRALRVDD</sequence>
<keyword evidence="1" id="KW-0812">Transmembrane</keyword>
<accession>A0A6A2VH55</accession>
<evidence type="ECO:0000313" key="2">
    <source>
        <dbReference type="EMBL" id="KAB8297528.1"/>
    </source>
</evidence>
<evidence type="ECO:0000313" key="3">
    <source>
        <dbReference type="Proteomes" id="UP000440041"/>
    </source>
</evidence>
<comment type="caution">
    <text evidence="2">The sequence shown here is derived from an EMBL/GenBank/DDBJ whole genome shotgun (WGS) entry which is preliminary data.</text>
</comment>
<reference evidence="2 3" key="1">
    <citation type="submission" date="2019-09" db="EMBL/GenBank/DDBJ databases">
        <title>Characterization of the phylogenetic diversity of two novel species belonging to the genus Bifidobacterium: Bifidobacterium cebidarum sp. nov. and Bifidobacterium leontopitheci sp. nov.</title>
        <authorList>
            <person name="Lugli G.A."/>
            <person name="Duranti S."/>
            <person name="Milani C."/>
            <person name="Turroni F."/>
            <person name="Ventura M."/>
        </authorList>
    </citation>
    <scope>NUCLEOTIDE SEQUENCE [LARGE SCALE GENOMIC DNA]</scope>
    <source>
        <strain evidence="2 3">DSM 100238</strain>
    </source>
</reference>
<keyword evidence="3" id="KW-1185">Reference proteome</keyword>
<feature type="transmembrane region" description="Helical" evidence="1">
    <location>
        <begin position="55"/>
        <end position="74"/>
    </location>
</feature>
<dbReference type="Proteomes" id="UP000440041">
    <property type="component" value="Unassembled WGS sequence"/>
</dbReference>
<feature type="transmembrane region" description="Helical" evidence="1">
    <location>
        <begin position="238"/>
        <end position="258"/>
    </location>
</feature>
<organism evidence="2 3">
    <name type="scientific">Bifidobacterium apri</name>
    <dbReference type="NCBI Taxonomy" id="1769423"/>
    <lineage>
        <taxon>Bacteria</taxon>
        <taxon>Bacillati</taxon>
        <taxon>Actinomycetota</taxon>
        <taxon>Actinomycetes</taxon>
        <taxon>Bifidobacteriales</taxon>
        <taxon>Bifidobacteriaceae</taxon>
        <taxon>Bifidobacterium</taxon>
    </lineage>
</organism>
<protein>
    <recommendedName>
        <fullName evidence="4">Glycosyltransferase RgtA/B/C/D-like domain-containing protein</fullName>
    </recommendedName>
</protein>
<feature type="transmembrane region" description="Helical" evidence="1">
    <location>
        <begin position="135"/>
        <end position="157"/>
    </location>
</feature>
<feature type="transmembrane region" description="Helical" evidence="1">
    <location>
        <begin position="204"/>
        <end position="226"/>
    </location>
</feature>
<keyword evidence="1" id="KW-1133">Transmembrane helix</keyword>
<feature type="transmembrane region" description="Helical" evidence="1">
    <location>
        <begin position="334"/>
        <end position="356"/>
    </location>
</feature>
<evidence type="ECO:0000256" key="1">
    <source>
        <dbReference type="SAM" id="Phobius"/>
    </source>
</evidence>
<feature type="transmembrane region" description="Helical" evidence="1">
    <location>
        <begin position="554"/>
        <end position="573"/>
    </location>
</feature>
<name>A0A6A2VH55_9BIFI</name>
<evidence type="ECO:0008006" key="4">
    <source>
        <dbReference type="Google" id="ProtNLM"/>
    </source>
</evidence>
<gene>
    <name evidence="2" type="ORF">DSM100238_1244</name>
</gene>
<dbReference type="AlphaFoldDB" id="A0A6A2VH55"/>
<keyword evidence="1" id="KW-0472">Membrane</keyword>
<feature type="transmembrane region" description="Helical" evidence="1">
    <location>
        <begin position="23"/>
        <end position="43"/>
    </location>
</feature>